<comment type="similarity">
    <text evidence="3">Belongs to the cytochrome P450 family.</text>
</comment>
<dbReference type="Proteomes" id="UP000054166">
    <property type="component" value="Unassembled WGS sequence"/>
</dbReference>
<dbReference type="Gene3D" id="1.10.630.10">
    <property type="entry name" value="Cytochrome P450"/>
    <property type="match status" value="1"/>
</dbReference>
<keyword evidence="4 9" id="KW-0349">Heme</keyword>
<dbReference type="SUPFAM" id="SSF48264">
    <property type="entry name" value="Cytochrome P450"/>
    <property type="match status" value="1"/>
</dbReference>
<evidence type="ECO:0000256" key="4">
    <source>
        <dbReference type="ARBA" id="ARBA00022617"/>
    </source>
</evidence>
<evidence type="ECO:0000256" key="9">
    <source>
        <dbReference type="PIRSR" id="PIRSR602401-1"/>
    </source>
</evidence>
<evidence type="ECO:0000256" key="8">
    <source>
        <dbReference type="ARBA" id="ARBA00023033"/>
    </source>
</evidence>
<feature type="binding site" description="axial binding residue" evidence="9">
    <location>
        <position position="323"/>
    </location>
    <ligand>
        <name>heme</name>
        <dbReference type="ChEBI" id="CHEBI:30413"/>
    </ligand>
    <ligandPart>
        <name>Fe</name>
        <dbReference type="ChEBI" id="CHEBI:18248"/>
    </ligandPart>
</feature>
<evidence type="ECO:0000313" key="10">
    <source>
        <dbReference type="EMBL" id="KIM77378.1"/>
    </source>
</evidence>
<dbReference type="HOGENOM" id="CLU_001570_2_0_1"/>
<evidence type="ECO:0000256" key="3">
    <source>
        <dbReference type="ARBA" id="ARBA00010617"/>
    </source>
</evidence>
<protein>
    <recommendedName>
        <fullName evidence="12">Cytochrome P450</fullName>
    </recommendedName>
</protein>
<dbReference type="AlphaFoldDB" id="A0A0C3ATW6"/>
<name>A0A0C3ATW6_PILCF</name>
<gene>
    <name evidence="10" type="ORF">PILCRDRAFT_76739</name>
</gene>
<dbReference type="Pfam" id="PF00067">
    <property type="entry name" value="p450"/>
    <property type="match status" value="1"/>
</dbReference>
<dbReference type="InterPro" id="IPR002401">
    <property type="entry name" value="Cyt_P450_E_grp-I"/>
</dbReference>
<keyword evidence="5 9" id="KW-0479">Metal-binding</keyword>
<dbReference type="InterPro" id="IPR036396">
    <property type="entry name" value="Cyt_P450_sf"/>
</dbReference>
<dbReference type="PRINTS" id="PR00463">
    <property type="entry name" value="EP450I"/>
</dbReference>
<evidence type="ECO:0000313" key="11">
    <source>
        <dbReference type="Proteomes" id="UP000054166"/>
    </source>
</evidence>
<feature type="non-terminal residue" evidence="10">
    <location>
        <position position="1"/>
    </location>
</feature>
<comment type="cofactor">
    <cofactor evidence="1 9">
        <name>heme</name>
        <dbReference type="ChEBI" id="CHEBI:30413"/>
    </cofactor>
</comment>
<dbReference type="GO" id="GO:0004497">
    <property type="term" value="F:monooxygenase activity"/>
    <property type="evidence" value="ECO:0007669"/>
    <property type="project" value="UniProtKB-KW"/>
</dbReference>
<dbReference type="InterPro" id="IPR001128">
    <property type="entry name" value="Cyt_P450"/>
</dbReference>
<dbReference type="PRINTS" id="PR00385">
    <property type="entry name" value="P450"/>
</dbReference>
<accession>A0A0C3ATW6</accession>
<dbReference type="InParanoid" id="A0A0C3ATW6"/>
<keyword evidence="7 9" id="KW-0408">Iron</keyword>
<dbReference type="GO" id="GO:0020037">
    <property type="term" value="F:heme binding"/>
    <property type="evidence" value="ECO:0007669"/>
    <property type="project" value="InterPro"/>
</dbReference>
<reference evidence="11" key="2">
    <citation type="submission" date="2015-01" db="EMBL/GenBank/DDBJ databases">
        <title>Evolutionary Origins and Diversification of the Mycorrhizal Mutualists.</title>
        <authorList>
            <consortium name="DOE Joint Genome Institute"/>
            <consortium name="Mycorrhizal Genomics Consortium"/>
            <person name="Kohler A."/>
            <person name="Kuo A."/>
            <person name="Nagy L.G."/>
            <person name="Floudas D."/>
            <person name="Copeland A."/>
            <person name="Barry K.W."/>
            <person name="Cichocki N."/>
            <person name="Veneault-Fourrey C."/>
            <person name="LaButti K."/>
            <person name="Lindquist E.A."/>
            <person name="Lipzen A."/>
            <person name="Lundell T."/>
            <person name="Morin E."/>
            <person name="Murat C."/>
            <person name="Riley R."/>
            <person name="Ohm R."/>
            <person name="Sun H."/>
            <person name="Tunlid A."/>
            <person name="Henrissat B."/>
            <person name="Grigoriev I.V."/>
            <person name="Hibbett D.S."/>
            <person name="Martin F."/>
        </authorList>
    </citation>
    <scope>NUCLEOTIDE SEQUENCE [LARGE SCALE GENOMIC DNA]</scope>
    <source>
        <strain evidence="11">F 1598</strain>
    </source>
</reference>
<dbReference type="GO" id="GO:0016705">
    <property type="term" value="F:oxidoreductase activity, acting on paired donors, with incorporation or reduction of molecular oxygen"/>
    <property type="evidence" value="ECO:0007669"/>
    <property type="project" value="InterPro"/>
</dbReference>
<dbReference type="PANTHER" id="PTHR46300:SF7">
    <property type="entry name" value="P450, PUTATIVE (EUROFUNG)-RELATED"/>
    <property type="match status" value="1"/>
</dbReference>
<sequence>RIHRRTFNEYFRANTVHKYQPVQLRETRALLRRLLNEPQDFMYHVRHTISAIIMRCVYGIQVRESNDIYIETAEEAMDSLAQAGVPGAFLVDLLPILRYIPAWVPGASFQRKAARWRSVLAALVDRPFKVVKQELSKGTAVPSVAATLLEQLPDDDHRAEHEIIAKNCAGVAYTGGADTSASAVQSFLLAMAMYPEVQKKAQEELDAVVGRERLPDFSDRIALPYINAIVKETLRWQLVTPLGVAHYSTKDDEYDGFFIPKGSIGENPAWFAFRHSCLSILHDPEMYAEPEAFRPERFLNNGGLNPEIQDPSTAAFGFGRRICSGRHLSSNTIYVIVSSVLSVFDIDPPRDELGNTIQLQPRMSSGLLSYPLPFRCTITPRSDAAAAALIRDSDETVAHMHSTGSY</sequence>
<evidence type="ECO:0000256" key="5">
    <source>
        <dbReference type="ARBA" id="ARBA00022723"/>
    </source>
</evidence>
<organism evidence="10 11">
    <name type="scientific">Piloderma croceum (strain F 1598)</name>
    <dbReference type="NCBI Taxonomy" id="765440"/>
    <lineage>
        <taxon>Eukaryota</taxon>
        <taxon>Fungi</taxon>
        <taxon>Dikarya</taxon>
        <taxon>Basidiomycota</taxon>
        <taxon>Agaricomycotina</taxon>
        <taxon>Agaricomycetes</taxon>
        <taxon>Agaricomycetidae</taxon>
        <taxon>Atheliales</taxon>
        <taxon>Atheliaceae</taxon>
        <taxon>Piloderma</taxon>
    </lineage>
</organism>
<keyword evidence="11" id="KW-1185">Reference proteome</keyword>
<dbReference type="EMBL" id="KN833025">
    <property type="protein sequence ID" value="KIM77378.1"/>
    <property type="molecule type" value="Genomic_DNA"/>
</dbReference>
<dbReference type="CDD" id="cd11065">
    <property type="entry name" value="CYP64-like"/>
    <property type="match status" value="1"/>
</dbReference>
<reference evidence="10 11" key="1">
    <citation type="submission" date="2014-04" db="EMBL/GenBank/DDBJ databases">
        <authorList>
            <consortium name="DOE Joint Genome Institute"/>
            <person name="Kuo A."/>
            <person name="Tarkka M."/>
            <person name="Buscot F."/>
            <person name="Kohler A."/>
            <person name="Nagy L.G."/>
            <person name="Floudas D."/>
            <person name="Copeland A."/>
            <person name="Barry K.W."/>
            <person name="Cichocki N."/>
            <person name="Veneault-Fourrey C."/>
            <person name="LaButti K."/>
            <person name="Lindquist E.A."/>
            <person name="Lipzen A."/>
            <person name="Lundell T."/>
            <person name="Morin E."/>
            <person name="Murat C."/>
            <person name="Sun H."/>
            <person name="Tunlid A."/>
            <person name="Henrissat B."/>
            <person name="Grigoriev I.V."/>
            <person name="Hibbett D.S."/>
            <person name="Martin F."/>
            <person name="Nordberg H.P."/>
            <person name="Cantor M.N."/>
            <person name="Hua S.X."/>
        </authorList>
    </citation>
    <scope>NUCLEOTIDE SEQUENCE [LARGE SCALE GENOMIC DNA]</scope>
    <source>
        <strain evidence="10 11">F 1598</strain>
    </source>
</reference>
<evidence type="ECO:0000256" key="1">
    <source>
        <dbReference type="ARBA" id="ARBA00001971"/>
    </source>
</evidence>
<evidence type="ECO:0000256" key="7">
    <source>
        <dbReference type="ARBA" id="ARBA00023004"/>
    </source>
</evidence>
<comment type="pathway">
    <text evidence="2">Secondary metabolite biosynthesis.</text>
</comment>
<proteinExistence type="inferred from homology"/>
<evidence type="ECO:0000256" key="6">
    <source>
        <dbReference type="ARBA" id="ARBA00023002"/>
    </source>
</evidence>
<keyword evidence="6" id="KW-0560">Oxidoreductase</keyword>
<keyword evidence="8" id="KW-0503">Monooxygenase</keyword>
<dbReference type="InterPro" id="IPR050364">
    <property type="entry name" value="Cytochrome_P450_fung"/>
</dbReference>
<dbReference type="OrthoDB" id="2789670at2759"/>
<dbReference type="PANTHER" id="PTHR46300">
    <property type="entry name" value="P450, PUTATIVE (EUROFUNG)-RELATED-RELATED"/>
    <property type="match status" value="1"/>
</dbReference>
<dbReference type="GO" id="GO:0005506">
    <property type="term" value="F:iron ion binding"/>
    <property type="evidence" value="ECO:0007669"/>
    <property type="project" value="InterPro"/>
</dbReference>
<dbReference type="STRING" id="765440.A0A0C3ATW6"/>
<evidence type="ECO:0000256" key="2">
    <source>
        <dbReference type="ARBA" id="ARBA00005179"/>
    </source>
</evidence>
<evidence type="ECO:0008006" key="12">
    <source>
        <dbReference type="Google" id="ProtNLM"/>
    </source>
</evidence>